<accession>A0A078AH49</accession>
<evidence type="ECO:0000256" key="2">
    <source>
        <dbReference type="SAM" id="MobiDB-lite"/>
    </source>
</evidence>
<feature type="compositionally biased region" description="Basic residues" evidence="2">
    <location>
        <begin position="524"/>
        <end position="550"/>
    </location>
</feature>
<organism evidence="3 4">
    <name type="scientific">Stylonychia lemnae</name>
    <name type="common">Ciliate</name>
    <dbReference type="NCBI Taxonomy" id="5949"/>
    <lineage>
        <taxon>Eukaryota</taxon>
        <taxon>Sar</taxon>
        <taxon>Alveolata</taxon>
        <taxon>Ciliophora</taxon>
        <taxon>Intramacronucleata</taxon>
        <taxon>Spirotrichea</taxon>
        <taxon>Stichotrichia</taxon>
        <taxon>Sporadotrichida</taxon>
        <taxon>Oxytrichidae</taxon>
        <taxon>Stylonychinae</taxon>
        <taxon>Stylonychia</taxon>
    </lineage>
</organism>
<feature type="compositionally biased region" description="Polar residues" evidence="2">
    <location>
        <begin position="599"/>
        <end position="618"/>
    </location>
</feature>
<keyword evidence="1" id="KW-0175">Coiled coil</keyword>
<proteinExistence type="predicted"/>
<evidence type="ECO:0000256" key="1">
    <source>
        <dbReference type="SAM" id="Coils"/>
    </source>
</evidence>
<evidence type="ECO:0000313" key="4">
    <source>
        <dbReference type="Proteomes" id="UP000039865"/>
    </source>
</evidence>
<protein>
    <submittedName>
        <fullName evidence="3">Uncharacterized protein</fullName>
    </submittedName>
</protein>
<feature type="region of interest" description="Disordered" evidence="2">
    <location>
        <begin position="524"/>
        <end position="565"/>
    </location>
</feature>
<name>A0A078AH49_STYLE</name>
<keyword evidence="4" id="KW-1185">Reference proteome</keyword>
<gene>
    <name evidence="3" type="primary">Contig3280.g3505</name>
    <name evidence="3" type="ORF">STYLEM_10166</name>
</gene>
<dbReference type="Proteomes" id="UP000039865">
    <property type="component" value="Unassembled WGS sequence"/>
</dbReference>
<evidence type="ECO:0000313" key="3">
    <source>
        <dbReference type="EMBL" id="CDW81156.1"/>
    </source>
</evidence>
<feature type="coiled-coil region" evidence="1">
    <location>
        <begin position="366"/>
        <end position="416"/>
    </location>
</feature>
<feature type="coiled-coil region" evidence="1">
    <location>
        <begin position="246"/>
        <end position="273"/>
    </location>
</feature>
<dbReference type="EMBL" id="CCKQ01009655">
    <property type="protein sequence ID" value="CDW81156.1"/>
    <property type="molecule type" value="Genomic_DNA"/>
</dbReference>
<feature type="compositionally biased region" description="Basic and acidic residues" evidence="2">
    <location>
        <begin position="787"/>
        <end position="807"/>
    </location>
</feature>
<sequence length="807" mass="96189">MKILQKLDKPIKQNIGKIKELYCYMYHPRVRKLIPCHLKIQNQNCKYLINEFERIKKHNPHANLDRKSITQKKQEFYEYVKINLYDGLISDQSAYNTLVKKYGCTDEKISSYNVLKFRSFDFERIFVFYREDFIGGIKDKIKDGEKNLEMLVKSLKALSKVLGTYDENLFGQMAEIKQLKRPEANMINFNEQKKQLNQQDKDKGSVVMIEKSASQAQALDQRAKISKQNLMLNRHYLQDIVVESVREEDRENIEGEKERYQSMKLDLRFTNQESSKQFKFQVDCKASDFWRNFDLNFHKVTAKPTDLNFLKIFLIEREFEENSARNQEDIDRLMRGFYQCKLRDRATKQFFTWVEKESKEKLKPQIALLENEIKKTYDEMGKIEDQYDAERDKAIKKDNKIQLQNAMKEYNQAKKEKEYIVASQQEQHRKMVFRKQTLKEMKIYSRQRLSCNKTQIQEMDQKDQQMKIRLEKEMDEFIHQKKIKLISKDNNDSIDPLMQLYELMTIQELDLKIRQVNYNKIKSRGQIKRGGKKTVKRKAKGGPRKNKKQSKSQPARLGQDEAAPELGRQRLSKFSVLLTKFRSQSHQNQKEESRIKFRNQGQVGQPSINKRGSRSNWDQSHRRYIKSIEKAKKDILDREVQIEKYKLQNVKESDEEDDGIDLEEQKYGYDEWDIEDPLIPEDQLTIHMKQKPKIELKLQIRNQYPEIEYDADDINKYQKKNYDEPSLIKKAFMQPKKKSKDPTPYSSINESKMQSQKSQGIKKQTLQLEHITQKGKNDTWDGSDNDEQIKDPHKSTMKTRDCQCETF</sequence>
<reference evidence="3 4" key="1">
    <citation type="submission" date="2014-06" db="EMBL/GenBank/DDBJ databases">
        <authorList>
            <person name="Swart Estienne"/>
        </authorList>
    </citation>
    <scope>NUCLEOTIDE SEQUENCE [LARGE SCALE GENOMIC DNA]</scope>
    <source>
        <strain evidence="3 4">130c</strain>
    </source>
</reference>
<feature type="region of interest" description="Disordered" evidence="2">
    <location>
        <begin position="733"/>
        <end position="807"/>
    </location>
</feature>
<feature type="compositionally biased region" description="Polar residues" evidence="2">
    <location>
        <begin position="744"/>
        <end position="767"/>
    </location>
</feature>
<feature type="region of interest" description="Disordered" evidence="2">
    <location>
        <begin position="582"/>
        <end position="619"/>
    </location>
</feature>
<dbReference type="AlphaFoldDB" id="A0A078AH49"/>
<dbReference type="InParanoid" id="A0A078AH49"/>